<feature type="transmembrane region" description="Helical" evidence="1">
    <location>
        <begin position="162"/>
        <end position="188"/>
    </location>
</feature>
<dbReference type="Pfam" id="PF05940">
    <property type="entry name" value="NnrS"/>
    <property type="match status" value="1"/>
</dbReference>
<evidence type="ECO:0000313" key="2">
    <source>
        <dbReference type="EMBL" id="MDR5892907.1"/>
    </source>
</evidence>
<feature type="transmembrane region" description="Helical" evidence="1">
    <location>
        <begin position="254"/>
        <end position="276"/>
    </location>
</feature>
<protein>
    <submittedName>
        <fullName evidence="2">NnrS family protein</fullName>
    </submittedName>
</protein>
<dbReference type="InterPro" id="IPR010266">
    <property type="entry name" value="NnrS"/>
</dbReference>
<name>A0ABU1GMX5_9GAMM</name>
<dbReference type="Proteomes" id="UP001252270">
    <property type="component" value="Unassembled WGS sequence"/>
</dbReference>
<reference evidence="2 3" key="1">
    <citation type="submission" date="2023-04" db="EMBL/GenBank/DDBJ databases">
        <title>A long-awaited taxogenomic arrangement of the family Halomonadaceae.</title>
        <authorList>
            <person name="De La Haba R."/>
            <person name="Chuvochina M."/>
            <person name="Wittouck S."/>
            <person name="Arahal D.R."/>
            <person name="Sanchez-Porro C."/>
            <person name="Hugenholtz P."/>
            <person name="Ventosa A."/>
        </authorList>
    </citation>
    <scope>NUCLEOTIDE SEQUENCE [LARGE SCALE GENOMIC DNA]</scope>
    <source>
        <strain evidence="2 3">DSM 17332</strain>
    </source>
</reference>
<keyword evidence="1" id="KW-0812">Transmembrane</keyword>
<accession>A0ABU1GMX5</accession>
<evidence type="ECO:0000313" key="3">
    <source>
        <dbReference type="Proteomes" id="UP001252270"/>
    </source>
</evidence>
<feature type="transmembrane region" description="Helical" evidence="1">
    <location>
        <begin position="12"/>
        <end position="33"/>
    </location>
</feature>
<feature type="transmembrane region" description="Helical" evidence="1">
    <location>
        <begin position="224"/>
        <end position="242"/>
    </location>
</feature>
<feature type="transmembrane region" description="Helical" evidence="1">
    <location>
        <begin position="343"/>
        <end position="366"/>
    </location>
</feature>
<feature type="transmembrane region" description="Helical" evidence="1">
    <location>
        <begin position="288"/>
        <end position="306"/>
    </location>
</feature>
<dbReference type="RefSeq" id="WP_309636599.1">
    <property type="nucleotide sequence ID" value="NZ_JARWAL010000007.1"/>
</dbReference>
<keyword evidence="1" id="KW-0472">Membrane</keyword>
<feature type="transmembrane region" description="Helical" evidence="1">
    <location>
        <begin position="200"/>
        <end position="218"/>
    </location>
</feature>
<evidence type="ECO:0000256" key="1">
    <source>
        <dbReference type="SAM" id="Phobius"/>
    </source>
</evidence>
<gene>
    <name evidence="2" type="ORF">QC820_08765</name>
</gene>
<feature type="transmembrane region" description="Helical" evidence="1">
    <location>
        <begin position="318"/>
        <end position="337"/>
    </location>
</feature>
<keyword evidence="3" id="KW-1185">Reference proteome</keyword>
<feature type="transmembrane region" description="Helical" evidence="1">
    <location>
        <begin position="132"/>
        <end position="150"/>
    </location>
</feature>
<feature type="transmembrane region" description="Helical" evidence="1">
    <location>
        <begin position="54"/>
        <end position="71"/>
    </location>
</feature>
<dbReference type="EMBL" id="JARWAL010000007">
    <property type="protein sequence ID" value="MDR5892907.1"/>
    <property type="molecule type" value="Genomic_DNA"/>
</dbReference>
<sequence>MLNPSQAATVPAWHLFFPLAALHGALLVPLSLLSLYHPAGVALLASPAAHGRELLFGFALAVIAGYLLGPLNQRWLWLLGGLWLAARLGGLLWPVALPVILADGAFVLLLGWRLVPRFIAAKRWRNRVLSPLLGLLCLLALVTLVWRYLGRMPTTALVMHQGVLWLVLLMTFMGGRVLAPAVNGYLMASRRQAGAGVQPSIEAALIVLLGTTPLLMLWPPLRPLAASLVLAAGLLVLLRLWRWRPWACRQRPDLLGLMLGYAWLGVGLLLLARAWWQQPHASATLHAFTIGALGALASGIMLRQAILRAKGRPEAEPLLLPLALLFSLAAVLRLLALDAGEGWLPLLWGSALAWSLAWLLAAWRLLHWRRRTVRRRLDPGQLPREGYRRTDP</sequence>
<comment type="caution">
    <text evidence="2">The sequence shown here is derived from an EMBL/GenBank/DDBJ whole genome shotgun (WGS) entry which is preliminary data.</text>
</comment>
<feature type="transmembrane region" description="Helical" evidence="1">
    <location>
        <begin position="91"/>
        <end position="112"/>
    </location>
</feature>
<keyword evidence="1" id="KW-1133">Transmembrane helix</keyword>
<organism evidence="2 3">
    <name type="scientific">Halomonas mongoliensis</name>
    <dbReference type="NCBI Taxonomy" id="321265"/>
    <lineage>
        <taxon>Bacteria</taxon>
        <taxon>Pseudomonadati</taxon>
        <taxon>Pseudomonadota</taxon>
        <taxon>Gammaproteobacteria</taxon>
        <taxon>Oceanospirillales</taxon>
        <taxon>Halomonadaceae</taxon>
        <taxon>Halomonas</taxon>
    </lineage>
</organism>
<proteinExistence type="predicted"/>